<evidence type="ECO:0000259" key="4">
    <source>
        <dbReference type="Pfam" id="PF17853"/>
    </source>
</evidence>
<evidence type="ECO:0000259" key="2">
    <source>
        <dbReference type="Pfam" id="PF13556"/>
    </source>
</evidence>
<dbReference type="Proteomes" id="UP000549695">
    <property type="component" value="Unassembled WGS sequence"/>
</dbReference>
<evidence type="ECO:0000256" key="1">
    <source>
        <dbReference type="ARBA" id="ARBA00006754"/>
    </source>
</evidence>
<dbReference type="Gene3D" id="1.10.10.2840">
    <property type="entry name" value="PucR C-terminal helix-turn-helix domain"/>
    <property type="match status" value="1"/>
</dbReference>
<dbReference type="InterPro" id="IPR025751">
    <property type="entry name" value="RsbRD_N_dom"/>
</dbReference>
<dbReference type="InterPro" id="IPR042070">
    <property type="entry name" value="PucR_C-HTH_sf"/>
</dbReference>
<name>A0A852WDV8_PSEA5</name>
<dbReference type="Pfam" id="PF14361">
    <property type="entry name" value="RsbRD_N"/>
    <property type="match status" value="1"/>
</dbReference>
<dbReference type="AlphaFoldDB" id="A0A852WDV8"/>
<organism evidence="5 6">
    <name type="scientific">Pseudonocardia alni</name>
    <name type="common">Amycolata alni</name>
    <dbReference type="NCBI Taxonomy" id="33907"/>
    <lineage>
        <taxon>Bacteria</taxon>
        <taxon>Bacillati</taxon>
        <taxon>Actinomycetota</taxon>
        <taxon>Actinomycetes</taxon>
        <taxon>Pseudonocardiales</taxon>
        <taxon>Pseudonocardiaceae</taxon>
        <taxon>Pseudonocardia</taxon>
    </lineage>
</organism>
<comment type="caution">
    <text evidence="5">The sequence shown here is derived from an EMBL/GenBank/DDBJ whole genome shotgun (WGS) entry which is preliminary data.</text>
</comment>
<sequence length="404" mass="42111">MSTVTALLARLATEVHGDVEALGARVLVEIDAGLPELGRDPRVRELLVATVQGSLEGALVVLTGRAQDDVPLPPVAGELARRLAQQGVPVTVVLRAYRLGQSVFQQELIGRIAGSGLGTTEVGDAVRALTAVAFGYVDRVSEEMVAVHQAERDGWVRRRDAARLAMVDAVLAGRGGTVTEVEAALGHPVAGEHLAAVLWVDQDAPDPGRALERAVGDVGAALGCTRAPLVVAPDAVTSWAWYPGTGGPVTLPPGPVSVALGGPGRGLDGFRGAHRRARRVQEVVTAAAPAARLPVTTADDLGPLLLLDAGTDLLAARVAEILGDLAIDDEQHARLRDTLAAYLRGGGSLVAAAGELHLHKNTVQYRLRRAEEVRGRPLGDDRLDVEVALLACRILGATVLRPAG</sequence>
<dbReference type="InterPro" id="IPR041522">
    <property type="entry name" value="CdaR_GGDEF"/>
</dbReference>
<dbReference type="PANTHER" id="PTHR33744">
    <property type="entry name" value="CARBOHYDRATE DIACID REGULATOR"/>
    <property type="match status" value="1"/>
</dbReference>
<evidence type="ECO:0000313" key="6">
    <source>
        <dbReference type="Proteomes" id="UP000549695"/>
    </source>
</evidence>
<evidence type="ECO:0000259" key="3">
    <source>
        <dbReference type="Pfam" id="PF14361"/>
    </source>
</evidence>
<reference evidence="5 6" key="1">
    <citation type="submission" date="2020-07" db="EMBL/GenBank/DDBJ databases">
        <title>Sequencing the genomes of 1000 actinobacteria strains.</title>
        <authorList>
            <person name="Klenk H.-P."/>
        </authorList>
    </citation>
    <scope>NUCLEOTIDE SEQUENCE [LARGE SCALE GENOMIC DNA]</scope>
    <source>
        <strain evidence="5 6">DSM 44749</strain>
    </source>
</reference>
<protein>
    <submittedName>
        <fullName evidence="5">DNA-binding PucR family transcriptional regulator</fullName>
    </submittedName>
</protein>
<dbReference type="InterPro" id="IPR051448">
    <property type="entry name" value="CdaR-like_regulators"/>
</dbReference>
<dbReference type="InterPro" id="IPR025736">
    <property type="entry name" value="PucR_C-HTH_dom"/>
</dbReference>
<evidence type="ECO:0000313" key="5">
    <source>
        <dbReference type="EMBL" id="NYG04465.1"/>
    </source>
</evidence>
<keyword evidence="5" id="KW-0238">DNA-binding</keyword>
<accession>A0A852WDV8</accession>
<keyword evidence="6" id="KW-1185">Reference proteome</keyword>
<feature type="domain" description="RsbT co-antagonist protein RsbRD N-terminal" evidence="3">
    <location>
        <begin position="21"/>
        <end position="163"/>
    </location>
</feature>
<dbReference type="Pfam" id="PF13556">
    <property type="entry name" value="HTH_30"/>
    <property type="match status" value="1"/>
</dbReference>
<gene>
    <name evidence="5" type="ORF">HDA37_004750</name>
</gene>
<dbReference type="GeneID" id="98054418"/>
<dbReference type="Pfam" id="PF17853">
    <property type="entry name" value="GGDEF_2"/>
    <property type="match status" value="1"/>
</dbReference>
<dbReference type="PANTHER" id="PTHR33744:SF1">
    <property type="entry name" value="DNA-BINDING TRANSCRIPTIONAL ACTIVATOR ADER"/>
    <property type="match status" value="1"/>
</dbReference>
<proteinExistence type="inferred from homology"/>
<feature type="domain" description="CdaR GGDEF-like" evidence="4">
    <location>
        <begin position="180"/>
        <end position="283"/>
    </location>
</feature>
<feature type="domain" description="PucR C-terminal helix-turn-helix" evidence="2">
    <location>
        <begin position="335"/>
        <end position="391"/>
    </location>
</feature>
<dbReference type="EMBL" id="JACCCZ010000001">
    <property type="protein sequence ID" value="NYG04465.1"/>
    <property type="molecule type" value="Genomic_DNA"/>
</dbReference>
<dbReference type="GO" id="GO:0003677">
    <property type="term" value="F:DNA binding"/>
    <property type="evidence" value="ECO:0007669"/>
    <property type="project" value="UniProtKB-KW"/>
</dbReference>
<dbReference type="RefSeq" id="WP_179762285.1">
    <property type="nucleotide sequence ID" value="NZ_BAAAJZ010000012.1"/>
</dbReference>
<comment type="similarity">
    <text evidence="1">Belongs to the CdaR family.</text>
</comment>